<dbReference type="Proteomes" id="UP000636800">
    <property type="component" value="Chromosome 2"/>
</dbReference>
<reference evidence="4 5" key="1">
    <citation type="journal article" date="2020" name="Nat. Food">
        <title>A phased Vanilla planifolia genome enables genetic improvement of flavour and production.</title>
        <authorList>
            <person name="Hasing T."/>
            <person name="Tang H."/>
            <person name="Brym M."/>
            <person name="Khazi F."/>
            <person name="Huang T."/>
            <person name="Chambers A.H."/>
        </authorList>
    </citation>
    <scope>NUCLEOTIDE SEQUENCE [LARGE SCALE GENOMIC DNA]</scope>
    <source>
        <tissue evidence="3">Leaf</tissue>
    </source>
</reference>
<dbReference type="EMBL" id="JADCNL010000002">
    <property type="protein sequence ID" value="KAG0491852.1"/>
    <property type="molecule type" value="Genomic_DNA"/>
</dbReference>
<evidence type="ECO:0000313" key="3">
    <source>
        <dbReference type="EMBL" id="KAG0493911.1"/>
    </source>
</evidence>
<evidence type="ECO:0000313" key="2">
    <source>
        <dbReference type="EMBL" id="KAG0491852.1"/>
    </source>
</evidence>
<feature type="compositionally biased region" description="Basic and acidic residues" evidence="1">
    <location>
        <begin position="1"/>
        <end position="16"/>
    </location>
</feature>
<evidence type="ECO:0000256" key="1">
    <source>
        <dbReference type="SAM" id="MobiDB-lite"/>
    </source>
</evidence>
<gene>
    <name evidence="3" type="ORF">HPP92_004905</name>
    <name evidence="2" type="ORF">HPP92_005250</name>
</gene>
<organism evidence="3 5">
    <name type="scientific">Vanilla planifolia</name>
    <name type="common">Vanilla</name>
    <dbReference type="NCBI Taxonomy" id="51239"/>
    <lineage>
        <taxon>Eukaryota</taxon>
        <taxon>Viridiplantae</taxon>
        <taxon>Streptophyta</taxon>
        <taxon>Embryophyta</taxon>
        <taxon>Tracheophyta</taxon>
        <taxon>Spermatophyta</taxon>
        <taxon>Magnoliopsida</taxon>
        <taxon>Liliopsida</taxon>
        <taxon>Asparagales</taxon>
        <taxon>Orchidaceae</taxon>
        <taxon>Vanilloideae</taxon>
        <taxon>Vanilleae</taxon>
        <taxon>Vanilla</taxon>
    </lineage>
</organism>
<sequence length="130" mass="15166">MGDRKGSTRDRPRENEGGLTGKWQGLGKYIVLMGDRKGSTRDRPRENEDYQEDFQMEFLKYLLSDIWRNFMEDARIEFRKYAAPPFWARSTDLKGKILKPNLLPHGNMKPSYSLTGRTEHRPCLSLPTEA</sequence>
<evidence type="ECO:0000313" key="4">
    <source>
        <dbReference type="Proteomes" id="UP000636800"/>
    </source>
</evidence>
<dbReference type="EMBL" id="JADCNM010000002">
    <property type="protein sequence ID" value="KAG0493911.1"/>
    <property type="molecule type" value="Genomic_DNA"/>
</dbReference>
<feature type="region of interest" description="Disordered" evidence="1">
    <location>
        <begin position="1"/>
        <end position="22"/>
    </location>
</feature>
<proteinExistence type="predicted"/>
<protein>
    <submittedName>
        <fullName evidence="3">Uncharacterized protein</fullName>
    </submittedName>
</protein>
<dbReference type="Proteomes" id="UP000639772">
    <property type="component" value="Unassembled WGS sequence"/>
</dbReference>
<keyword evidence="4" id="KW-1185">Reference proteome</keyword>
<accession>A0A835RKQ0</accession>
<evidence type="ECO:0000313" key="5">
    <source>
        <dbReference type="Proteomes" id="UP000639772"/>
    </source>
</evidence>
<name>A0A835RKQ0_VANPL</name>
<comment type="caution">
    <text evidence="3">The sequence shown here is derived from an EMBL/GenBank/DDBJ whole genome shotgun (WGS) entry which is preliminary data.</text>
</comment>
<dbReference type="AlphaFoldDB" id="A0A835RKQ0"/>